<evidence type="ECO:0000256" key="4">
    <source>
        <dbReference type="SAM" id="MobiDB-lite"/>
    </source>
</evidence>
<dbReference type="PANTHER" id="PTHR31319:SF71">
    <property type="entry name" value="CCT MOTIF FAMILY PROTEIN"/>
    <property type="match status" value="1"/>
</dbReference>
<gene>
    <name evidence="6" type="ORF">SSX86_017020</name>
</gene>
<comment type="subcellular location">
    <subcellularLocation>
        <location evidence="1 3">Nucleus</location>
    </subcellularLocation>
</comment>
<name>A0AAP0GY43_9ASTR</name>
<evidence type="ECO:0000259" key="5">
    <source>
        <dbReference type="PROSITE" id="PS51017"/>
    </source>
</evidence>
<proteinExistence type="predicted"/>
<dbReference type="Proteomes" id="UP001408789">
    <property type="component" value="Unassembled WGS sequence"/>
</dbReference>
<dbReference type="GO" id="GO:0003700">
    <property type="term" value="F:DNA-binding transcription factor activity"/>
    <property type="evidence" value="ECO:0007669"/>
    <property type="project" value="TreeGrafter"/>
</dbReference>
<reference evidence="6 7" key="1">
    <citation type="submission" date="2024-04" db="EMBL/GenBank/DDBJ databases">
        <title>The reference genome of an endangered Asteraceae, Deinandra increscens subsp. villosa, native to the Central Coast of California.</title>
        <authorList>
            <person name="Guilliams M."/>
            <person name="Hasenstab-Lehman K."/>
            <person name="Meyer R."/>
            <person name="Mcevoy S."/>
        </authorList>
    </citation>
    <scope>NUCLEOTIDE SEQUENCE [LARGE SCALE GENOMIC DNA]</scope>
    <source>
        <tissue evidence="6">Leaf</tissue>
    </source>
</reference>
<feature type="compositionally biased region" description="Polar residues" evidence="4">
    <location>
        <begin position="165"/>
        <end position="180"/>
    </location>
</feature>
<protein>
    <recommendedName>
        <fullName evidence="5">CCT domain-containing protein</fullName>
    </recommendedName>
</protein>
<sequence>MYPHMTGLIFPNFQAFSPDVQQLYDDLSYSHKSLNCSISDYDVGDEWDLFKAPEPIMEQPVITFNPQELNSELLVDVFKEYKEILESDTSPLSEVLNYKFQDESSVVKESVYSSGQISKSMSSDCLNSAGRVHGARIEPGCTEVELGMRRAFSDGDIKTLAKGSGNDTHSSLGQPQSTSDHITEDRWQKLSRYRNKRKKRNFGRKIKYACRKALADNQPRIRGRFAKTEESEIWRK</sequence>
<dbReference type="GO" id="GO:0005634">
    <property type="term" value="C:nucleus"/>
    <property type="evidence" value="ECO:0007669"/>
    <property type="project" value="UniProtKB-SubCell"/>
</dbReference>
<evidence type="ECO:0000256" key="3">
    <source>
        <dbReference type="PROSITE-ProRule" id="PRU00357"/>
    </source>
</evidence>
<evidence type="ECO:0000313" key="6">
    <source>
        <dbReference type="EMBL" id="KAK9063150.1"/>
    </source>
</evidence>
<accession>A0AAP0GY43</accession>
<organism evidence="6 7">
    <name type="scientific">Deinandra increscens subsp. villosa</name>
    <dbReference type="NCBI Taxonomy" id="3103831"/>
    <lineage>
        <taxon>Eukaryota</taxon>
        <taxon>Viridiplantae</taxon>
        <taxon>Streptophyta</taxon>
        <taxon>Embryophyta</taxon>
        <taxon>Tracheophyta</taxon>
        <taxon>Spermatophyta</taxon>
        <taxon>Magnoliopsida</taxon>
        <taxon>eudicotyledons</taxon>
        <taxon>Gunneridae</taxon>
        <taxon>Pentapetalae</taxon>
        <taxon>asterids</taxon>
        <taxon>campanulids</taxon>
        <taxon>Asterales</taxon>
        <taxon>Asteraceae</taxon>
        <taxon>Asteroideae</taxon>
        <taxon>Heliantheae alliance</taxon>
        <taxon>Madieae</taxon>
        <taxon>Madiinae</taxon>
        <taxon>Deinandra</taxon>
    </lineage>
</organism>
<evidence type="ECO:0000256" key="2">
    <source>
        <dbReference type="ARBA" id="ARBA00023242"/>
    </source>
</evidence>
<keyword evidence="7" id="KW-1185">Reference proteome</keyword>
<comment type="caution">
    <text evidence="6">The sequence shown here is derived from an EMBL/GenBank/DDBJ whole genome shotgun (WGS) entry which is preliminary data.</text>
</comment>
<dbReference type="GO" id="GO:0009909">
    <property type="term" value="P:regulation of flower development"/>
    <property type="evidence" value="ECO:0007669"/>
    <property type="project" value="InterPro"/>
</dbReference>
<dbReference type="EMBL" id="JBCNJP010000018">
    <property type="protein sequence ID" value="KAK9063150.1"/>
    <property type="molecule type" value="Genomic_DNA"/>
</dbReference>
<dbReference type="PANTHER" id="PTHR31319">
    <property type="entry name" value="ZINC FINGER PROTEIN CONSTANS-LIKE 4"/>
    <property type="match status" value="1"/>
</dbReference>
<dbReference type="InterPro" id="IPR045281">
    <property type="entry name" value="CONSTANS-like"/>
</dbReference>
<evidence type="ECO:0000256" key="1">
    <source>
        <dbReference type="ARBA" id="ARBA00004123"/>
    </source>
</evidence>
<dbReference type="AlphaFoldDB" id="A0AAP0GY43"/>
<feature type="region of interest" description="Disordered" evidence="4">
    <location>
        <begin position="159"/>
        <end position="184"/>
    </location>
</feature>
<evidence type="ECO:0000313" key="7">
    <source>
        <dbReference type="Proteomes" id="UP001408789"/>
    </source>
</evidence>
<dbReference type="InterPro" id="IPR010402">
    <property type="entry name" value="CCT_domain"/>
</dbReference>
<dbReference type="Pfam" id="PF06203">
    <property type="entry name" value="CCT"/>
    <property type="match status" value="1"/>
</dbReference>
<feature type="domain" description="CCT" evidence="5">
    <location>
        <begin position="186"/>
        <end position="228"/>
    </location>
</feature>
<keyword evidence="2 3" id="KW-0539">Nucleus</keyword>
<dbReference type="PROSITE" id="PS51017">
    <property type="entry name" value="CCT"/>
    <property type="match status" value="1"/>
</dbReference>